<dbReference type="EMBL" id="PZQS01000005">
    <property type="protein sequence ID" value="PVD30269.1"/>
    <property type="molecule type" value="Genomic_DNA"/>
</dbReference>
<reference evidence="2 3" key="1">
    <citation type="submission" date="2018-04" db="EMBL/GenBank/DDBJ databases">
        <title>The genome of golden apple snail Pomacea canaliculata provides insight into stress tolerance and invasive adaptation.</title>
        <authorList>
            <person name="Liu C."/>
            <person name="Liu B."/>
            <person name="Ren Y."/>
            <person name="Zhang Y."/>
            <person name="Wang H."/>
            <person name="Li S."/>
            <person name="Jiang F."/>
            <person name="Yin L."/>
            <person name="Zhang G."/>
            <person name="Qian W."/>
            <person name="Fan W."/>
        </authorList>
    </citation>
    <scope>NUCLEOTIDE SEQUENCE [LARGE SCALE GENOMIC DNA]</scope>
    <source>
        <strain evidence="2">SZHN2017</strain>
        <tissue evidence="2">Muscle</tissue>
    </source>
</reference>
<evidence type="ECO:0000313" key="2">
    <source>
        <dbReference type="EMBL" id="PVD30269.1"/>
    </source>
</evidence>
<sequence>MRIWRNNEKELARVVGVVGEGGEGDGSRHVHPPSSSARATGCCVCTSSLAVPRLRQGAEMLIAEENCKTSASIAARATHMLRKVVNERVGCADPRPVSYSRLLHLHHISLHGAGIPLHRVGPEIRWRVSGGELEVALVPPAPFNIFHGSDNQRRQRQWRRSCQLEKLEFLSAESMGRERAGSGLERKEERLIINQKENEKRASNLP</sequence>
<protein>
    <submittedName>
        <fullName evidence="2">Uncharacterized protein</fullName>
    </submittedName>
</protein>
<feature type="region of interest" description="Disordered" evidence="1">
    <location>
        <begin position="175"/>
        <end position="206"/>
    </location>
</feature>
<name>A0A2T7PA28_POMCA</name>
<evidence type="ECO:0000313" key="3">
    <source>
        <dbReference type="Proteomes" id="UP000245119"/>
    </source>
</evidence>
<evidence type="ECO:0000256" key="1">
    <source>
        <dbReference type="SAM" id="MobiDB-lite"/>
    </source>
</evidence>
<dbReference type="Proteomes" id="UP000245119">
    <property type="component" value="Linkage Group LG5"/>
</dbReference>
<dbReference type="AlphaFoldDB" id="A0A2T7PA28"/>
<gene>
    <name evidence="2" type="ORF">C0Q70_09532</name>
</gene>
<accession>A0A2T7PA28</accession>
<comment type="caution">
    <text evidence="2">The sequence shown here is derived from an EMBL/GenBank/DDBJ whole genome shotgun (WGS) entry which is preliminary data.</text>
</comment>
<organism evidence="2 3">
    <name type="scientific">Pomacea canaliculata</name>
    <name type="common">Golden apple snail</name>
    <dbReference type="NCBI Taxonomy" id="400727"/>
    <lineage>
        <taxon>Eukaryota</taxon>
        <taxon>Metazoa</taxon>
        <taxon>Spiralia</taxon>
        <taxon>Lophotrochozoa</taxon>
        <taxon>Mollusca</taxon>
        <taxon>Gastropoda</taxon>
        <taxon>Caenogastropoda</taxon>
        <taxon>Architaenioglossa</taxon>
        <taxon>Ampullarioidea</taxon>
        <taxon>Ampullariidae</taxon>
        <taxon>Pomacea</taxon>
    </lineage>
</organism>
<keyword evidence="3" id="KW-1185">Reference proteome</keyword>
<proteinExistence type="predicted"/>